<dbReference type="InterPro" id="IPR007110">
    <property type="entry name" value="Ig-like_dom"/>
</dbReference>
<dbReference type="Proteomes" id="UP000821853">
    <property type="component" value="Chromosome 3"/>
</dbReference>
<reference evidence="3 4" key="1">
    <citation type="journal article" date="2020" name="Cell">
        <title>Large-Scale Comparative Analyses of Tick Genomes Elucidate Their Genetic Diversity and Vector Capacities.</title>
        <authorList>
            <consortium name="Tick Genome and Microbiome Consortium (TIGMIC)"/>
            <person name="Jia N."/>
            <person name="Wang J."/>
            <person name="Shi W."/>
            <person name="Du L."/>
            <person name="Sun Y."/>
            <person name="Zhan W."/>
            <person name="Jiang J.F."/>
            <person name="Wang Q."/>
            <person name="Zhang B."/>
            <person name="Ji P."/>
            <person name="Bell-Sakyi L."/>
            <person name="Cui X.M."/>
            <person name="Yuan T.T."/>
            <person name="Jiang B.G."/>
            <person name="Yang W.F."/>
            <person name="Lam T.T."/>
            <person name="Chang Q.C."/>
            <person name="Ding S.J."/>
            <person name="Wang X.J."/>
            <person name="Zhu J.G."/>
            <person name="Ruan X.D."/>
            <person name="Zhao L."/>
            <person name="Wei J.T."/>
            <person name="Ye R.Z."/>
            <person name="Que T.C."/>
            <person name="Du C.H."/>
            <person name="Zhou Y.H."/>
            <person name="Cheng J.X."/>
            <person name="Dai P.F."/>
            <person name="Guo W.B."/>
            <person name="Han X.H."/>
            <person name="Huang E.J."/>
            <person name="Li L.F."/>
            <person name="Wei W."/>
            <person name="Gao Y.C."/>
            <person name="Liu J.Z."/>
            <person name="Shao H.Z."/>
            <person name="Wang X."/>
            <person name="Wang C.C."/>
            <person name="Yang T.C."/>
            <person name="Huo Q.B."/>
            <person name="Li W."/>
            <person name="Chen H.Y."/>
            <person name="Chen S.E."/>
            <person name="Zhou L.G."/>
            <person name="Ni X.B."/>
            <person name="Tian J.H."/>
            <person name="Sheng Y."/>
            <person name="Liu T."/>
            <person name="Pan Y.S."/>
            <person name="Xia L.Y."/>
            <person name="Li J."/>
            <person name="Zhao F."/>
            <person name="Cao W.C."/>
        </authorList>
    </citation>
    <scope>NUCLEOTIDE SEQUENCE [LARGE SCALE GENOMIC DNA]</scope>
    <source>
        <strain evidence="3">HaeL-2018</strain>
    </source>
</reference>
<dbReference type="GO" id="GO:0032589">
    <property type="term" value="C:neuron projection membrane"/>
    <property type="evidence" value="ECO:0007669"/>
    <property type="project" value="TreeGrafter"/>
</dbReference>
<dbReference type="InterPro" id="IPR003599">
    <property type="entry name" value="Ig_sub"/>
</dbReference>
<evidence type="ECO:0000313" key="3">
    <source>
        <dbReference type="EMBL" id="KAH9369491.1"/>
    </source>
</evidence>
<dbReference type="InterPro" id="IPR037448">
    <property type="entry name" value="Zig-8"/>
</dbReference>
<dbReference type="GO" id="GO:0050808">
    <property type="term" value="P:synapse organization"/>
    <property type="evidence" value="ECO:0007669"/>
    <property type="project" value="TreeGrafter"/>
</dbReference>
<dbReference type="Gene3D" id="2.60.40.10">
    <property type="entry name" value="Immunoglobulins"/>
    <property type="match status" value="2"/>
</dbReference>
<gene>
    <name evidence="3" type="ORF">HPB48_014329</name>
</gene>
<sequence>MPSIREIFSVKQPIFLSPIATIQAAEGDDAVLTCLVDNLGSHKVSWYRTGSGELLSFDTRMLTSDTRVRTEHSRPSSWQLRVAREATQRQFDFPTLLHGQTPRQGNFTEAAGSPKEENIASSRSKQKTKVAWLNVDKQTLLALHTHVIVQNERIRVSHGSLRVWQLEIRDVRPEDTGYYMCQVNTRPMKNQVGYLNVVGEPPSPCSLSWKKKIARAIHSRWCIFPKEPFAVLF</sequence>
<dbReference type="InterPro" id="IPR013783">
    <property type="entry name" value="Ig-like_fold"/>
</dbReference>
<name>A0A9J6G347_HAELO</name>
<dbReference type="PANTHER" id="PTHR23279:SF36">
    <property type="entry name" value="DEFECTIVE PROBOSCIS EXTENSION RESPONSE 9, ISOFORM A"/>
    <property type="match status" value="1"/>
</dbReference>
<dbReference type="InterPro" id="IPR013151">
    <property type="entry name" value="Immunoglobulin_dom"/>
</dbReference>
<dbReference type="SUPFAM" id="SSF48726">
    <property type="entry name" value="Immunoglobulin"/>
    <property type="match status" value="1"/>
</dbReference>
<dbReference type="EMBL" id="JABSTR010000005">
    <property type="protein sequence ID" value="KAH9369491.1"/>
    <property type="molecule type" value="Genomic_DNA"/>
</dbReference>
<dbReference type="AlphaFoldDB" id="A0A9J6G347"/>
<dbReference type="VEuPathDB" id="VectorBase:HLOH_050036"/>
<keyword evidence="4" id="KW-1185">Reference proteome</keyword>
<protein>
    <recommendedName>
        <fullName evidence="2">Ig-like domain-containing protein</fullName>
    </recommendedName>
</protein>
<dbReference type="PANTHER" id="PTHR23279">
    <property type="entry name" value="DEFECTIVE PROBOSCIS EXTENSION RESPONSE DPR -RELATED"/>
    <property type="match status" value="1"/>
</dbReference>
<organism evidence="3 4">
    <name type="scientific">Haemaphysalis longicornis</name>
    <name type="common">Bush tick</name>
    <dbReference type="NCBI Taxonomy" id="44386"/>
    <lineage>
        <taxon>Eukaryota</taxon>
        <taxon>Metazoa</taxon>
        <taxon>Ecdysozoa</taxon>
        <taxon>Arthropoda</taxon>
        <taxon>Chelicerata</taxon>
        <taxon>Arachnida</taxon>
        <taxon>Acari</taxon>
        <taxon>Parasitiformes</taxon>
        <taxon>Ixodida</taxon>
        <taxon>Ixodoidea</taxon>
        <taxon>Ixodidae</taxon>
        <taxon>Haemaphysalinae</taxon>
        <taxon>Haemaphysalis</taxon>
    </lineage>
</organism>
<dbReference type="SMART" id="SM00409">
    <property type="entry name" value="IG"/>
    <property type="match status" value="1"/>
</dbReference>
<dbReference type="OrthoDB" id="6482286at2759"/>
<evidence type="ECO:0000259" key="2">
    <source>
        <dbReference type="PROSITE" id="PS50835"/>
    </source>
</evidence>
<feature type="region of interest" description="Disordered" evidence="1">
    <location>
        <begin position="100"/>
        <end position="123"/>
    </location>
</feature>
<dbReference type="OMA" id="WCIFPKE"/>
<dbReference type="Pfam" id="PF00047">
    <property type="entry name" value="ig"/>
    <property type="match status" value="1"/>
</dbReference>
<proteinExistence type="predicted"/>
<dbReference type="PROSITE" id="PS50835">
    <property type="entry name" value="IG_LIKE"/>
    <property type="match status" value="1"/>
</dbReference>
<comment type="caution">
    <text evidence="3">The sequence shown here is derived from an EMBL/GenBank/DDBJ whole genome shotgun (WGS) entry which is preliminary data.</text>
</comment>
<evidence type="ECO:0000256" key="1">
    <source>
        <dbReference type="SAM" id="MobiDB-lite"/>
    </source>
</evidence>
<evidence type="ECO:0000313" key="4">
    <source>
        <dbReference type="Proteomes" id="UP000821853"/>
    </source>
</evidence>
<feature type="domain" description="Ig-like" evidence="2">
    <location>
        <begin position="2"/>
        <end position="193"/>
    </location>
</feature>
<dbReference type="InterPro" id="IPR036179">
    <property type="entry name" value="Ig-like_dom_sf"/>
</dbReference>
<accession>A0A9J6G347</accession>